<name>A0A5J4SBM0_9ZZZZ</name>
<dbReference type="AlphaFoldDB" id="A0A5J4SBM0"/>
<dbReference type="SMART" id="SM00530">
    <property type="entry name" value="HTH_XRE"/>
    <property type="match status" value="1"/>
</dbReference>
<organism evidence="2">
    <name type="scientific">termite gut metagenome</name>
    <dbReference type="NCBI Taxonomy" id="433724"/>
    <lineage>
        <taxon>unclassified sequences</taxon>
        <taxon>metagenomes</taxon>
        <taxon>organismal metagenomes</taxon>
    </lineage>
</organism>
<dbReference type="Pfam" id="PF01381">
    <property type="entry name" value="HTH_3"/>
    <property type="match status" value="1"/>
</dbReference>
<feature type="domain" description="HTH cro/C1-type" evidence="1">
    <location>
        <begin position="28"/>
        <end position="82"/>
    </location>
</feature>
<evidence type="ECO:0000259" key="1">
    <source>
        <dbReference type="PROSITE" id="PS50943"/>
    </source>
</evidence>
<reference evidence="2" key="1">
    <citation type="submission" date="2019-03" db="EMBL/GenBank/DDBJ databases">
        <title>Single cell metagenomics reveals metabolic interactions within the superorganism composed of flagellate Streblomastix strix and complex community of Bacteroidetes bacteria on its surface.</title>
        <authorList>
            <person name="Treitli S.C."/>
            <person name="Kolisko M."/>
            <person name="Husnik F."/>
            <person name="Keeling P."/>
            <person name="Hampl V."/>
        </authorList>
    </citation>
    <scope>NUCLEOTIDE SEQUENCE</scope>
    <source>
        <strain evidence="2">STM</strain>
    </source>
</reference>
<gene>
    <name evidence="2" type="ORF">EZS27_009157</name>
</gene>
<dbReference type="GO" id="GO:0003677">
    <property type="term" value="F:DNA binding"/>
    <property type="evidence" value="ECO:0007669"/>
    <property type="project" value="InterPro"/>
</dbReference>
<dbReference type="InterPro" id="IPR010982">
    <property type="entry name" value="Lambda_DNA-bd_dom_sf"/>
</dbReference>
<dbReference type="PROSITE" id="PS50943">
    <property type="entry name" value="HTH_CROC1"/>
    <property type="match status" value="1"/>
</dbReference>
<sequence>MEIFGKFIFLSKIVKNIFIKMKSLGDTLRKLREDKQLPLRVVAAYLDIDQAILSRIERGQRKASREQVIKLATYFNVSEDELIIAWLSDKVVYELAEEQLGIEALKIAEEKVKYNKIKKT</sequence>
<comment type="caution">
    <text evidence="2">The sequence shown here is derived from an EMBL/GenBank/DDBJ whole genome shotgun (WGS) entry which is preliminary data.</text>
</comment>
<proteinExistence type="predicted"/>
<dbReference type="SUPFAM" id="SSF47413">
    <property type="entry name" value="lambda repressor-like DNA-binding domains"/>
    <property type="match status" value="1"/>
</dbReference>
<evidence type="ECO:0000313" key="2">
    <source>
        <dbReference type="EMBL" id="KAA6343152.1"/>
    </source>
</evidence>
<dbReference type="InterPro" id="IPR001387">
    <property type="entry name" value="Cro/C1-type_HTH"/>
</dbReference>
<protein>
    <recommendedName>
        <fullName evidence="1">HTH cro/C1-type domain-containing protein</fullName>
    </recommendedName>
</protein>
<dbReference type="CDD" id="cd00093">
    <property type="entry name" value="HTH_XRE"/>
    <property type="match status" value="1"/>
</dbReference>
<dbReference type="Gene3D" id="1.10.260.40">
    <property type="entry name" value="lambda repressor-like DNA-binding domains"/>
    <property type="match status" value="1"/>
</dbReference>
<accession>A0A5J4SBM0</accession>
<dbReference type="EMBL" id="SNRY01000285">
    <property type="protein sequence ID" value="KAA6343152.1"/>
    <property type="molecule type" value="Genomic_DNA"/>
</dbReference>